<name>A0A5C3E5R4_9BASI</name>
<feature type="compositionally biased region" description="Polar residues" evidence="1">
    <location>
        <begin position="1"/>
        <end position="14"/>
    </location>
</feature>
<dbReference type="OrthoDB" id="2552118at2759"/>
<feature type="compositionally biased region" description="Pro residues" evidence="1">
    <location>
        <begin position="295"/>
        <end position="305"/>
    </location>
</feature>
<feature type="compositionally biased region" description="Polar residues" evidence="1">
    <location>
        <begin position="36"/>
        <end position="58"/>
    </location>
</feature>
<feature type="region of interest" description="Disordered" evidence="1">
    <location>
        <begin position="1"/>
        <end position="20"/>
    </location>
</feature>
<sequence>MSTTLRGRQQQYMTSHKAEAMYRQSSYDRSFDSVRYPSNASQPSLSHSINTYTESTPSSVCRPDFGDYPQDMSQSDCGASFVSEVPASYDDTSDIDEAPVNNNSKPTLIKFVEPVVQRDHSNGNPRLTGMKKKMQRKKTASTMQHEGDIDVHHLPVLGFADSGIRYASSDDGLHKDTLHFPGVPPRDQHLPTKQEQWNVDAIDIALEDLVLDKGKARLTLNNNTTAQGPFADAGDATATQSIVQLRRTMTGMRAAAAQSVFDEAQEDERQYLPKLRPVTLSDTKRQQRPAAPKDAPLPPLPPLPSPLVNSQDSNTTPSASSGKVAGLQPIHDHPLATNTGAAQLESVGNSVVVASTPDDEENVFAFSPPSISGHGHGEDQLGTIPEPRIPRATGKRLDSMASSNHSSLRDMDPREVIQRARMQPMSCGLDAEIGGAADLASECNDFDSGDHGVQAEDLPPLLSNHYLQSNVEQGKLDQTEYERLNRLPERMQAAAAAAAAAAASSGSHRLSHKHLSKHKKTAGAPSAVNHYEPISILRAEAAFLKEDLKKDKKKKDRLWNSSSSSSSGSVAGRSSQQPFGRAGVNQSTSDISSSHSDGPQRLRSFKSSIRLKNMK</sequence>
<feature type="region of interest" description="Disordered" evidence="1">
    <location>
        <begin position="33"/>
        <end position="58"/>
    </location>
</feature>
<feature type="compositionally biased region" description="Basic residues" evidence="1">
    <location>
        <begin position="509"/>
        <end position="521"/>
    </location>
</feature>
<reference evidence="2 3" key="1">
    <citation type="submission" date="2018-03" db="EMBL/GenBank/DDBJ databases">
        <authorList>
            <person name="Guldener U."/>
        </authorList>
    </citation>
    <scope>NUCLEOTIDE SEQUENCE [LARGE SCALE GENOMIC DNA]</scope>
    <source>
        <strain evidence="2 3">NBRC100155</strain>
    </source>
</reference>
<feature type="region of interest" description="Disordered" evidence="1">
    <location>
        <begin position="550"/>
        <end position="615"/>
    </location>
</feature>
<protein>
    <submittedName>
        <fullName evidence="2">Uncharacterized protein</fullName>
    </submittedName>
</protein>
<dbReference type="AlphaFoldDB" id="A0A5C3E5R4"/>
<keyword evidence="3" id="KW-1185">Reference proteome</keyword>
<dbReference type="Proteomes" id="UP000324022">
    <property type="component" value="Unassembled WGS sequence"/>
</dbReference>
<feature type="compositionally biased region" description="Low complexity" evidence="1">
    <location>
        <begin position="498"/>
        <end position="508"/>
    </location>
</feature>
<feature type="compositionally biased region" description="Low complexity" evidence="1">
    <location>
        <begin position="587"/>
        <end position="596"/>
    </location>
</feature>
<feature type="compositionally biased region" description="Polar residues" evidence="1">
    <location>
        <begin position="308"/>
        <end position="321"/>
    </location>
</feature>
<feature type="region of interest" description="Disordered" evidence="1">
    <location>
        <begin position="498"/>
        <end position="527"/>
    </location>
</feature>
<organism evidence="2 3">
    <name type="scientific">Ustilago trichophora</name>
    <dbReference type="NCBI Taxonomy" id="86804"/>
    <lineage>
        <taxon>Eukaryota</taxon>
        <taxon>Fungi</taxon>
        <taxon>Dikarya</taxon>
        <taxon>Basidiomycota</taxon>
        <taxon>Ustilaginomycotina</taxon>
        <taxon>Ustilaginomycetes</taxon>
        <taxon>Ustilaginales</taxon>
        <taxon>Ustilaginaceae</taxon>
        <taxon>Ustilago</taxon>
    </lineage>
</organism>
<proteinExistence type="predicted"/>
<gene>
    <name evidence="2" type="ORF">UTRI_03147_B</name>
</gene>
<accession>A0A5C3E5R4</accession>
<dbReference type="EMBL" id="OOIN01000011">
    <property type="protein sequence ID" value="SPO25435.1"/>
    <property type="molecule type" value="Genomic_DNA"/>
</dbReference>
<evidence type="ECO:0000313" key="2">
    <source>
        <dbReference type="EMBL" id="SPO25435.1"/>
    </source>
</evidence>
<feature type="compositionally biased region" description="Low complexity" evidence="1">
    <location>
        <begin position="561"/>
        <end position="575"/>
    </location>
</feature>
<feature type="region of interest" description="Disordered" evidence="1">
    <location>
        <begin position="272"/>
        <end position="335"/>
    </location>
</feature>
<evidence type="ECO:0000313" key="3">
    <source>
        <dbReference type="Proteomes" id="UP000324022"/>
    </source>
</evidence>
<evidence type="ECO:0000256" key="1">
    <source>
        <dbReference type="SAM" id="MobiDB-lite"/>
    </source>
</evidence>